<sequence length="401" mass="44027">MSELPEADNAAGGAAERGTLIVADLPIEGIWTQLSLWESQALAAKLVRTKAEGLRDAPDDAKIKRKAASLAYCLRNAREYLRGGQSAITPRVVANYYGCMWLASAILVANPSNDFDLEKLESVTKSGHGLGNIVDEHRAFPDNEFVYVRESGFFPEFLKAQGLSRADLNAVKIAGAPVRDVAGLDPDRAGRLISVVDILARIPELKGTFEYVTDRPALSFGIAHSFHNHEEAADGLEGIANFLGRSPHGREHTWVSLSGVAHLDQGFIEKNGPPLTEHVLRTFADHTAWEGKLAHPADKLWWDQIKSYKSAMCGSSWIKPLLGHVDDPFSLNLMMLYELSILARYRPAVWREIIEGSLNQYRALIEAYNQVVDRVIPELALQAISGQRVTATSAGSMHAPI</sequence>
<dbReference type="Proteomes" id="UP000185487">
    <property type="component" value="Plasmid CBMB27-p3"/>
</dbReference>
<protein>
    <recommendedName>
        <fullName evidence="5">YaaC-like Protein</fullName>
    </recommendedName>
</protein>
<dbReference type="RefSeq" id="WP_139231688.1">
    <property type="nucleotide sequence ID" value="NZ_CP015370.1"/>
</dbReference>
<dbReference type="AlphaFoldDB" id="A0AAE8L9M5"/>
<accession>A0AAE8L9M5</accession>
<evidence type="ECO:0008006" key="5">
    <source>
        <dbReference type="Google" id="ProtNLM"/>
    </source>
</evidence>
<evidence type="ECO:0000313" key="4">
    <source>
        <dbReference type="Proteomes" id="UP000199140"/>
    </source>
</evidence>
<dbReference type="KEGG" id="mphy:MCBMB27_05839"/>
<dbReference type="InterPro" id="IPR026988">
    <property type="entry name" value="YaaC-like"/>
</dbReference>
<organism evidence="2 4">
    <name type="scientific">Methylobacterium phyllosphaerae</name>
    <dbReference type="NCBI Taxonomy" id="418223"/>
    <lineage>
        <taxon>Bacteria</taxon>
        <taxon>Pseudomonadati</taxon>
        <taxon>Pseudomonadota</taxon>
        <taxon>Alphaproteobacteria</taxon>
        <taxon>Hyphomicrobiales</taxon>
        <taxon>Methylobacteriaceae</taxon>
        <taxon>Methylobacterium</taxon>
    </lineage>
</organism>
<keyword evidence="1" id="KW-0614">Plasmid</keyword>
<geneLocation type="plasmid" evidence="1 3">
    <name>CBMB27-p3</name>
</geneLocation>
<evidence type="ECO:0000313" key="2">
    <source>
        <dbReference type="EMBL" id="SFH68491.1"/>
    </source>
</evidence>
<name>A0AAE8L9M5_9HYPH</name>
<dbReference type="Proteomes" id="UP000199140">
    <property type="component" value="Unassembled WGS sequence"/>
</dbReference>
<gene>
    <name evidence="1" type="ORF">MCBMB27_05839</name>
    <name evidence="2" type="ORF">SAMN05192567_14410</name>
</gene>
<reference evidence="2 4" key="2">
    <citation type="submission" date="2016-10" db="EMBL/GenBank/DDBJ databases">
        <authorList>
            <person name="Varghese N."/>
            <person name="Submissions S."/>
        </authorList>
    </citation>
    <scope>NUCLEOTIDE SEQUENCE [LARGE SCALE GENOMIC DNA]</scope>
    <source>
        <strain evidence="2 4">CBMB27</strain>
    </source>
</reference>
<evidence type="ECO:0000313" key="3">
    <source>
        <dbReference type="Proteomes" id="UP000185487"/>
    </source>
</evidence>
<dbReference type="Pfam" id="PF14175">
    <property type="entry name" value="YaaC"/>
    <property type="match status" value="1"/>
</dbReference>
<reference evidence="1 3" key="1">
    <citation type="submission" date="2016-04" db="EMBL/GenBank/DDBJ databases">
        <title>Complete genome sequencing and analysis of CBMB27, Methylobacterium phyllosphaerae isolated from leaf tissues of rice (Oryza sativa L.).</title>
        <authorList>
            <person name="Lee Y."/>
            <person name="Hwangbo K."/>
            <person name="Chung H."/>
            <person name="Yoo J."/>
            <person name="Kim K.Y."/>
            <person name="Sa T.M."/>
            <person name="Um Y."/>
            <person name="Madhaiyan M."/>
        </authorList>
    </citation>
    <scope>NUCLEOTIDE SEQUENCE [LARGE SCALE GENOMIC DNA]</scope>
    <source>
        <strain evidence="1 3">CBMB27</strain>
        <plasmid evidence="1 3">CBMB27-p3</plasmid>
    </source>
</reference>
<evidence type="ECO:0000313" key="1">
    <source>
        <dbReference type="EMBL" id="APT35130.1"/>
    </source>
</evidence>
<dbReference type="EMBL" id="CP015370">
    <property type="protein sequence ID" value="APT35130.1"/>
    <property type="molecule type" value="Genomic_DNA"/>
</dbReference>
<proteinExistence type="predicted"/>
<dbReference type="EMBL" id="FOPK01000044">
    <property type="protein sequence ID" value="SFH68491.1"/>
    <property type="molecule type" value="Genomic_DNA"/>
</dbReference>
<keyword evidence="3" id="KW-1185">Reference proteome</keyword>